<dbReference type="RefSeq" id="WP_275773442.1">
    <property type="nucleotide sequence ID" value="NZ_BAABDE010000018.1"/>
</dbReference>
<comment type="caution">
    <text evidence="10">The sequence shown here is derived from an EMBL/GenBank/DDBJ whole genome shotgun (WGS) entry which is preliminary data.</text>
</comment>
<evidence type="ECO:0000256" key="2">
    <source>
        <dbReference type="ARBA" id="ARBA00022448"/>
    </source>
</evidence>
<proteinExistence type="predicted"/>
<dbReference type="PANTHER" id="PTHR42718:SF46">
    <property type="entry name" value="BLR6921 PROTEIN"/>
    <property type="match status" value="1"/>
</dbReference>
<organism evidence="10 11">
    <name type="scientific">Streptomyces coacervatus</name>
    <dbReference type="NCBI Taxonomy" id="647381"/>
    <lineage>
        <taxon>Bacteria</taxon>
        <taxon>Bacillati</taxon>
        <taxon>Actinomycetota</taxon>
        <taxon>Actinomycetes</taxon>
        <taxon>Kitasatosporales</taxon>
        <taxon>Streptomycetaceae</taxon>
        <taxon>Streptomyces</taxon>
    </lineage>
</organism>
<feature type="transmembrane region" description="Helical" evidence="8">
    <location>
        <begin position="343"/>
        <end position="360"/>
    </location>
</feature>
<evidence type="ECO:0000256" key="6">
    <source>
        <dbReference type="ARBA" id="ARBA00023136"/>
    </source>
</evidence>
<reference evidence="11" key="1">
    <citation type="journal article" date="2019" name="Int. J. Syst. Evol. Microbiol.">
        <title>The Global Catalogue of Microorganisms (GCM) 10K type strain sequencing project: providing services to taxonomists for standard genome sequencing and annotation.</title>
        <authorList>
            <consortium name="The Broad Institute Genomics Platform"/>
            <consortium name="The Broad Institute Genome Sequencing Center for Infectious Disease"/>
            <person name="Wu L."/>
            <person name="Ma J."/>
        </authorList>
    </citation>
    <scope>NUCLEOTIDE SEQUENCE [LARGE SCALE GENOMIC DNA]</scope>
    <source>
        <strain evidence="11">JCM 17138</strain>
    </source>
</reference>
<keyword evidence="6 8" id="KW-0472">Membrane</keyword>
<keyword evidence="7" id="KW-0046">Antibiotic resistance</keyword>
<feature type="domain" description="Major facilitator superfamily (MFS) profile" evidence="9">
    <location>
        <begin position="24"/>
        <end position="477"/>
    </location>
</feature>
<feature type="transmembrane region" description="Helical" evidence="8">
    <location>
        <begin position="315"/>
        <end position="336"/>
    </location>
</feature>
<dbReference type="PRINTS" id="PR01036">
    <property type="entry name" value="TCRTETB"/>
</dbReference>
<evidence type="ECO:0000313" key="11">
    <source>
        <dbReference type="Proteomes" id="UP001501009"/>
    </source>
</evidence>
<dbReference type="SUPFAM" id="SSF103473">
    <property type="entry name" value="MFS general substrate transporter"/>
    <property type="match status" value="1"/>
</dbReference>
<name>A0ABP7I1B7_9ACTN</name>
<dbReference type="CDD" id="cd17321">
    <property type="entry name" value="MFS_MMR_MDR_like"/>
    <property type="match status" value="1"/>
</dbReference>
<dbReference type="Proteomes" id="UP001501009">
    <property type="component" value="Unassembled WGS sequence"/>
</dbReference>
<keyword evidence="2" id="KW-0813">Transport</keyword>
<feature type="transmembrane region" description="Helical" evidence="8">
    <location>
        <begin position="120"/>
        <end position="140"/>
    </location>
</feature>
<feature type="transmembrane region" description="Helical" evidence="8">
    <location>
        <begin position="152"/>
        <end position="171"/>
    </location>
</feature>
<dbReference type="Gene3D" id="1.20.1720.10">
    <property type="entry name" value="Multidrug resistance protein D"/>
    <property type="match status" value="1"/>
</dbReference>
<dbReference type="PANTHER" id="PTHR42718">
    <property type="entry name" value="MAJOR FACILITATOR SUPERFAMILY MULTIDRUG TRANSPORTER MFSC"/>
    <property type="match status" value="1"/>
</dbReference>
<feature type="transmembrane region" description="Helical" evidence="8">
    <location>
        <begin position="405"/>
        <end position="428"/>
    </location>
</feature>
<dbReference type="PROSITE" id="PS50850">
    <property type="entry name" value="MFS"/>
    <property type="match status" value="1"/>
</dbReference>
<feature type="transmembrane region" description="Helical" evidence="8">
    <location>
        <begin position="58"/>
        <end position="78"/>
    </location>
</feature>
<feature type="transmembrane region" description="Helical" evidence="8">
    <location>
        <begin position="372"/>
        <end position="393"/>
    </location>
</feature>
<feature type="transmembrane region" description="Helical" evidence="8">
    <location>
        <begin position="177"/>
        <end position="198"/>
    </location>
</feature>
<evidence type="ECO:0000256" key="5">
    <source>
        <dbReference type="ARBA" id="ARBA00022989"/>
    </source>
</evidence>
<evidence type="ECO:0000256" key="4">
    <source>
        <dbReference type="ARBA" id="ARBA00022692"/>
    </source>
</evidence>
<accession>A0ABP7I1B7</accession>
<gene>
    <name evidence="10" type="ORF">GCM10022403_042310</name>
</gene>
<feature type="transmembrane region" description="Helical" evidence="8">
    <location>
        <begin position="90"/>
        <end position="108"/>
    </location>
</feature>
<keyword evidence="3" id="KW-1003">Cell membrane</keyword>
<dbReference type="Gene3D" id="1.20.1250.20">
    <property type="entry name" value="MFS general substrate transporter like domains"/>
    <property type="match status" value="1"/>
</dbReference>
<evidence type="ECO:0000256" key="7">
    <source>
        <dbReference type="ARBA" id="ARBA00023251"/>
    </source>
</evidence>
<sequence length="497" mass="51816">MTETVPLPGTSAGLATPNPRRWQILILLCLVQFMLLLDDTVVNVALPSIRADLGFSLANLAWVVNSYVVAFGGFLLLGGRLADTLGRKRIFMVGTLVFALGSLGNGVAQSQGMLIGSRALQGLGGALAAPAALSMVAVLFTDPKERTRALGLWGALTGLGGATGVVLSGVITDLVNWRWIFFVNLPVALIPLLLLPRIAPESRRTGTRGFDVIGAVTITSGSSILVYGLLHASDHGWGSTASVASFVAAAVLLAGFLVRERVADDPLVPLSFFKRRGPTMANIGQVLMASANFGTFFLLTLYIQQILGYSPMRAGLSYMGFFVGIFLGFGTAAPLIPRIGVRPIMTGGMLFLASGMFWFANAPMDGKYWSTIFPGFVLMAVGIAWTSFSINIAGVNDVPEHQAGLASGLLNASQQVGGAIGLGVLITVNSSRTGHLLHGGAAPKVALLGGTHLAFAVGGGLLIAGAVLTALLIGRIKPTTLPPMVVLEDQGDVQIAR</sequence>
<keyword evidence="4 8" id="KW-0812">Transmembrane</keyword>
<feature type="transmembrane region" description="Helical" evidence="8">
    <location>
        <begin position="24"/>
        <end position="46"/>
    </location>
</feature>
<dbReference type="InterPro" id="IPR011701">
    <property type="entry name" value="MFS"/>
</dbReference>
<dbReference type="EMBL" id="BAABDE010000018">
    <property type="protein sequence ID" value="GAA3803890.1"/>
    <property type="molecule type" value="Genomic_DNA"/>
</dbReference>
<protein>
    <submittedName>
        <fullName evidence="10">DHA2 family efflux MFS transporter permease subunit</fullName>
    </submittedName>
</protein>
<dbReference type="InterPro" id="IPR004638">
    <property type="entry name" value="EmrB-like"/>
</dbReference>
<evidence type="ECO:0000256" key="3">
    <source>
        <dbReference type="ARBA" id="ARBA00022475"/>
    </source>
</evidence>
<evidence type="ECO:0000313" key="10">
    <source>
        <dbReference type="EMBL" id="GAA3803890.1"/>
    </source>
</evidence>
<dbReference type="InterPro" id="IPR020846">
    <property type="entry name" value="MFS_dom"/>
</dbReference>
<evidence type="ECO:0000259" key="9">
    <source>
        <dbReference type="PROSITE" id="PS50850"/>
    </source>
</evidence>
<dbReference type="InterPro" id="IPR036259">
    <property type="entry name" value="MFS_trans_sf"/>
</dbReference>
<keyword evidence="5 8" id="KW-1133">Transmembrane helix</keyword>
<evidence type="ECO:0000256" key="1">
    <source>
        <dbReference type="ARBA" id="ARBA00004651"/>
    </source>
</evidence>
<feature type="transmembrane region" description="Helical" evidence="8">
    <location>
        <begin position="453"/>
        <end position="474"/>
    </location>
</feature>
<feature type="transmembrane region" description="Helical" evidence="8">
    <location>
        <begin position="236"/>
        <end position="258"/>
    </location>
</feature>
<dbReference type="NCBIfam" id="TIGR00711">
    <property type="entry name" value="efflux_EmrB"/>
    <property type="match status" value="1"/>
</dbReference>
<comment type="subcellular location">
    <subcellularLocation>
        <location evidence="1">Cell membrane</location>
        <topology evidence="1">Multi-pass membrane protein</topology>
    </subcellularLocation>
</comment>
<dbReference type="Pfam" id="PF07690">
    <property type="entry name" value="MFS_1"/>
    <property type="match status" value="1"/>
</dbReference>
<keyword evidence="11" id="KW-1185">Reference proteome</keyword>
<evidence type="ECO:0000256" key="8">
    <source>
        <dbReference type="SAM" id="Phobius"/>
    </source>
</evidence>
<feature type="transmembrane region" description="Helical" evidence="8">
    <location>
        <begin position="210"/>
        <end position="230"/>
    </location>
</feature>
<feature type="transmembrane region" description="Helical" evidence="8">
    <location>
        <begin position="279"/>
        <end position="303"/>
    </location>
</feature>